<dbReference type="Proteomes" id="UP000238083">
    <property type="component" value="Unassembled WGS sequence"/>
</dbReference>
<keyword evidence="6" id="KW-1185">Reference proteome</keyword>
<dbReference type="InterPro" id="IPR017853">
    <property type="entry name" value="GH"/>
</dbReference>
<dbReference type="InterPro" id="IPR032260">
    <property type="entry name" value="DUF5060"/>
</dbReference>
<dbReference type="GO" id="GO:0005975">
    <property type="term" value="P:carbohydrate metabolic process"/>
    <property type="evidence" value="ECO:0007669"/>
    <property type="project" value="UniProtKB-ARBA"/>
</dbReference>
<sequence length="586" mass="66191">MPYTRESSVGHVLDDPAARAVVQKFLPGVANSPMALQLRSAPLGVIVDHDRVLAGDPQRLQDFWDRISEIEVGEVAPRPEAPRIEPDPGYETPDVPRGSARVHVPARGTRYGVVEISFHGPDHGNPFVDVDLTADVHGPSGDVRVGGFYDGEGRYLLRFCPQVEGTWTFRTRSTARSLDGIEGTVEVDPPAPGQHGPVRVADTFHFAHADGTRYTPVGTTAYAWIHQPAHLREQTLETLEASPFTKMRMTVFPKSYLYNSNEPEVFPFVRGDDGEFDHTRFDPAFFHLLEESVAALAERGIEADLILFHAYDRWGFSDMGAAADDRFVQHVVRRLAAFPTVWWSMANEYDLLWAKTVEDWERMAQVVVAEDHVGHLNSIHNCFGFYDYTRPWITHCSTQRIDVYRTAENTTEWREQWGKPIVVDECAYEGDIDQGWGNITGEEMTRRCWEGAVRGGYVAHGETYWNEREEIWWSKGGELVGDSPARMGFLADVIGQAPGGAIEPLASEWDVRWGGVDGEYLLAYLGFGRPRFRDVVAPPGRWTVDVIDTWNMTVDRLEGEFEGRFRVQLPARQWMALRLVRVRESS</sequence>
<proteinExistence type="predicted"/>
<evidence type="ECO:0000313" key="6">
    <source>
        <dbReference type="Proteomes" id="UP000238083"/>
    </source>
</evidence>
<dbReference type="Gene3D" id="2.60.40.3950">
    <property type="match status" value="1"/>
</dbReference>
<dbReference type="InterPro" id="IPR041239">
    <property type="entry name" value="DUF5605"/>
</dbReference>
<accession>A0A2T0R1W6</accession>
<dbReference type="PANTHER" id="PTHR37836">
    <property type="entry name" value="LMO1036 PROTEIN"/>
    <property type="match status" value="1"/>
</dbReference>
<dbReference type="EMBL" id="PVZF01000008">
    <property type="protein sequence ID" value="PRY13557.1"/>
    <property type="molecule type" value="Genomic_DNA"/>
</dbReference>
<evidence type="ECO:0000313" key="5">
    <source>
        <dbReference type="EMBL" id="PRY13557.1"/>
    </source>
</evidence>
<evidence type="ECO:0000259" key="3">
    <source>
        <dbReference type="Pfam" id="PF16586"/>
    </source>
</evidence>
<evidence type="ECO:0000259" key="4">
    <source>
        <dbReference type="Pfam" id="PF18310"/>
    </source>
</evidence>
<dbReference type="OrthoDB" id="127163at2"/>
<dbReference type="SUPFAM" id="SSF51445">
    <property type="entry name" value="(Trans)glycosidases"/>
    <property type="match status" value="1"/>
</dbReference>
<dbReference type="Pfam" id="PF16586">
    <property type="entry name" value="DUF5060"/>
    <property type="match status" value="1"/>
</dbReference>
<dbReference type="InterPro" id="IPR013783">
    <property type="entry name" value="Ig-like_fold"/>
</dbReference>
<feature type="domain" description="Apiosidase-like catalytic" evidence="2">
    <location>
        <begin position="205"/>
        <end position="466"/>
    </location>
</feature>
<organism evidence="5 6">
    <name type="scientific">Kineococcus rhizosphaerae</name>
    <dbReference type="NCBI Taxonomy" id="559628"/>
    <lineage>
        <taxon>Bacteria</taxon>
        <taxon>Bacillati</taxon>
        <taxon>Actinomycetota</taxon>
        <taxon>Actinomycetes</taxon>
        <taxon>Kineosporiales</taxon>
        <taxon>Kineosporiaceae</taxon>
        <taxon>Kineococcus</taxon>
    </lineage>
</organism>
<gene>
    <name evidence="5" type="ORF">CLV37_108227</name>
</gene>
<dbReference type="AlphaFoldDB" id="A0A2T0R1W6"/>
<dbReference type="Pfam" id="PF13204">
    <property type="entry name" value="Apiosidase"/>
    <property type="match status" value="1"/>
</dbReference>
<comment type="caution">
    <text evidence="5">The sequence shown here is derived from an EMBL/GenBank/DDBJ whole genome shotgun (WGS) entry which is preliminary data.</text>
</comment>
<dbReference type="RefSeq" id="WP_106212430.1">
    <property type="nucleotide sequence ID" value="NZ_PVZF01000008.1"/>
</dbReference>
<feature type="region of interest" description="Disordered" evidence="1">
    <location>
        <begin position="78"/>
        <end position="100"/>
    </location>
</feature>
<name>A0A2T0R1W6_9ACTN</name>
<feature type="domain" description="DUF5605" evidence="4">
    <location>
        <begin position="509"/>
        <end position="579"/>
    </location>
</feature>
<evidence type="ECO:0000256" key="1">
    <source>
        <dbReference type="SAM" id="MobiDB-lite"/>
    </source>
</evidence>
<reference evidence="5 6" key="1">
    <citation type="submission" date="2018-03" db="EMBL/GenBank/DDBJ databases">
        <title>Genomic Encyclopedia of Archaeal and Bacterial Type Strains, Phase II (KMG-II): from individual species to whole genera.</title>
        <authorList>
            <person name="Goeker M."/>
        </authorList>
    </citation>
    <scope>NUCLEOTIDE SEQUENCE [LARGE SCALE GENOMIC DNA]</scope>
    <source>
        <strain evidence="5 6">DSM 19711</strain>
    </source>
</reference>
<dbReference type="Pfam" id="PF18310">
    <property type="entry name" value="DUF5605"/>
    <property type="match status" value="1"/>
</dbReference>
<protein>
    <submittedName>
        <fullName evidence="5">Uncharacterized protein DUF5060</fullName>
    </submittedName>
</protein>
<evidence type="ECO:0000259" key="2">
    <source>
        <dbReference type="Pfam" id="PF13204"/>
    </source>
</evidence>
<dbReference type="Gene3D" id="3.20.20.80">
    <property type="entry name" value="Glycosidases"/>
    <property type="match status" value="1"/>
</dbReference>
<dbReference type="PANTHER" id="PTHR37836:SF2">
    <property type="entry name" value="DUF4038 DOMAIN-CONTAINING PROTEIN"/>
    <property type="match status" value="1"/>
</dbReference>
<dbReference type="InterPro" id="IPR025277">
    <property type="entry name" value="Apiosidase-like_cat_dom"/>
</dbReference>
<dbReference type="Gene3D" id="2.60.40.10">
    <property type="entry name" value="Immunoglobulins"/>
    <property type="match status" value="1"/>
</dbReference>
<feature type="domain" description="DUF5060" evidence="3">
    <location>
        <begin position="109"/>
        <end position="173"/>
    </location>
</feature>